<evidence type="ECO:0000313" key="4">
    <source>
        <dbReference type="Proteomes" id="UP000321523"/>
    </source>
</evidence>
<sequence length="920" mass="101604">MTLNGQAYPIPQDVAVAITSHPERYRIGSLGPDVFPDPVVGQTTTHPGLAGGWQTDDWLRNILGAADDPEERAFAYGFAAHAAGDVFAHTYVNAYAGDIFELTDGEVEVERRHFVLEKYIESLTPDMRDVAGNPIPWSSGFATATSFSRDTLILNPSVAGQYRKVSTAQHLAAMFDVRTAVEDADKLTQDAIGRITGFGADYFKKQLELQIDLATGKTALDAADLALKGHEELLEIRRAAYDEALRALNGARDIIRNYPELVSPHKALLAIQVKALSDATDALTKATADAARLGGGIQNEINKFNNRLGNLVCDTFLGFLDECNDLVNSITEAQNRLNVLNNAVVVADAAVKEAEKARDTTQNVINEIDKAHDAAIRGIADGVYQAAEAAAKAELDLQEAVVKEARKGVGEAQKVVERIQAELDGVGAIVDEIKRAVDKYNLITLFLRNWNSDINVASEQYIKSSHSAGMAMLLNAGNPIDEYWTWYKCYGQVFLAHPKELGQAGCLVREGIDKVREEYDRAIDSLPEILRWAIAPSREAQKLVMKRLEPELKKAEFALLAFLTDKTTADFLLLLSSPENATRSKLVEVFSNDTSGKNLLEFDDAADLVEKDMTISGGKLDPDRFAPLRHSVTLAKLSLLAPDQLNRLAENLSGVKGSPVYGAAIYPNNPGNFTLLYNMVRSIDGNHQWQAYGLPWPRKAGVEAAKPGKLNYGYDYNLDQSKGLRFWVDPFLRERVFQVLFPDGVIGALGDRRELQWPQYRFPACPQNPFPATQNIDGSIRSSDPTCAVVADAARPALRLEFTNRNSYQDRYFQCDRTQATAGESPYWTVVGSFTTKDGASRHAEANNTRFPDHLIEVWEPQNSNRYWTTMVAACTSKARAEEARDLAIRRSIATDAFIWSPRLPWKPQETSADTLASNR</sequence>
<evidence type="ECO:0000313" key="3">
    <source>
        <dbReference type="EMBL" id="GEO43127.1"/>
    </source>
</evidence>
<dbReference type="Proteomes" id="UP000321523">
    <property type="component" value="Unassembled WGS sequence"/>
</dbReference>
<comment type="caution">
    <text evidence="3">The sequence shown here is derived from an EMBL/GenBank/DDBJ whole genome shotgun (WGS) entry which is preliminary data.</text>
</comment>
<dbReference type="Pfam" id="PF00882">
    <property type="entry name" value="Zn_dep_PLPC"/>
    <property type="match status" value="1"/>
</dbReference>
<dbReference type="InterPro" id="IPR029002">
    <property type="entry name" value="PLPC/GPLD1"/>
</dbReference>
<gene>
    <name evidence="3" type="ORF">SAE02_72750</name>
</gene>
<evidence type="ECO:0000259" key="2">
    <source>
        <dbReference type="Pfam" id="PF00882"/>
    </source>
</evidence>
<dbReference type="EMBL" id="BJYZ01000063">
    <property type="protein sequence ID" value="GEO43127.1"/>
    <property type="molecule type" value="Genomic_DNA"/>
</dbReference>
<proteinExistence type="predicted"/>
<reference evidence="3 4" key="1">
    <citation type="submission" date="2019-07" db="EMBL/GenBank/DDBJ databases">
        <title>Whole genome shotgun sequence of Skermanella aerolata NBRC 106429.</title>
        <authorList>
            <person name="Hosoyama A."/>
            <person name="Uohara A."/>
            <person name="Ohji S."/>
            <person name="Ichikawa N."/>
        </authorList>
    </citation>
    <scope>NUCLEOTIDE SEQUENCE [LARGE SCALE GENOMIC DNA]</scope>
    <source>
        <strain evidence="3 4">NBRC 106429</strain>
    </source>
</reference>
<protein>
    <recommendedName>
        <fullName evidence="2">Phospholipase C/D domain-containing protein</fullName>
    </recommendedName>
</protein>
<dbReference type="AlphaFoldDB" id="A0A512E346"/>
<feature type="coiled-coil region" evidence="1">
    <location>
        <begin position="323"/>
        <end position="371"/>
    </location>
</feature>
<accession>A0A512E346</accession>
<evidence type="ECO:0000256" key="1">
    <source>
        <dbReference type="SAM" id="Coils"/>
    </source>
</evidence>
<keyword evidence="1" id="KW-0175">Coiled coil</keyword>
<organism evidence="3 4">
    <name type="scientific">Skermanella aerolata</name>
    <dbReference type="NCBI Taxonomy" id="393310"/>
    <lineage>
        <taxon>Bacteria</taxon>
        <taxon>Pseudomonadati</taxon>
        <taxon>Pseudomonadota</taxon>
        <taxon>Alphaproteobacteria</taxon>
        <taxon>Rhodospirillales</taxon>
        <taxon>Azospirillaceae</taxon>
        <taxon>Skermanella</taxon>
    </lineage>
</organism>
<feature type="domain" description="Phospholipase C/D" evidence="2">
    <location>
        <begin position="6"/>
        <end position="111"/>
    </location>
</feature>
<keyword evidence="4" id="KW-1185">Reference proteome</keyword>
<name>A0A512E346_9PROT</name>